<dbReference type="EMBL" id="CR954253">
    <property type="protein sequence ID" value="CAI98827.1"/>
    <property type="molecule type" value="Genomic_DNA"/>
</dbReference>
<dbReference type="KEGG" id="ldb:Ldb2089"/>
<evidence type="ECO:0000313" key="1">
    <source>
        <dbReference type="EMBL" id="CAI98827.1"/>
    </source>
</evidence>
<sequence>MKARSETRIKQMAVVAAAGIGAVSQRGH</sequence>
<keyword evidence="2" id="KW-1185">Reference proteome</keyword>
<dbReference type="AlphaFoldDB" id="Q1G879"/>
<evidence type="ECO:0000313" key="2">
    <source>
        <dbReference type="Proteomes" id="UP000001259"/>
    </source>
</evidence>
<dbReference type="Proteomes" id="UP000001259">
    <property type="component" value="Chromosome"/>
</dbReference>
<reference evidence="1 2" key="1">
    <citation type="journal article" date="2006" name="Proc. Natl. Acad. Sci. U.S.A.">
        <title>The complete genome sequence of Lactobacillus bulgaricus reveals extensive and ongoing reductive evolution.</title>
        <authorList>
            <person name="van de Guchte M."/>
            <person name="Penaud S."/>
            <person name="Grimaldi C."/>
            <person name="Barbe V."/>
            <person name="Bryson K."/>
            <person name="Nicolas P."/>
            <person name="Robert C."/>
            <person name="Oztas S."/>
            <person name="Mangenot S."/>
            <person name="Couloux A."/>
            <person name="Loux V."/>
            <person name="Dervyn R."/>
            <person name="Bossy R."/>
            <person name="Bolotin A."/>
            <person name="Batto J.-M."/>
            <person name="Walunas T."/>
            <person name="Gibrat J.-F."/>
            <person name="Bessieres P."/>
            <person name="Weissenbach J."/>
            <person name="Ehrlich S.D."/>
            <person name="Maguin E."/>
        </authorList>
    </citation>
    <scope>NUCLEOTIDE SEQUENCE [LARGE SCALE GENOMIC DNA]</scope>
    <source>
        <strain evidence="2">ATCC 11842 / DSM 20081 / BCRC 10696 / JCM 1002 / NBRC 13953 / NCIMB 11778 / NCTC 12712 / WDCM 00102 / Lb 14</strain>
    </source>
</reference>
<dbReference type="STRING" id="390333.Ldb2089"/>
<accession>Q1G879</accession>
<protein>
    <submittedName>
        <fullName evidence="1">Uncharacterized protein</fullName>
    </submittedName>
</protein>
<gene>
    <name evidence="1" type="ordered locus">Ldb2089</name>
</gene>
<name>Q1G879_LACDA</name>
<organism evidence="1 2">
    <name type="scientific">Lactobacillus delbrueckii subsp. bulgaricus (strain ATCC 11842 / DSM 20081 / BCRC 10696 / JCM 1002 / NBRC 13953 / NCIMB 11778 / NCTC 12712 / WDCM 00102 / Lb 14)</name>
    <dbReference type="NCBI Taxonomy" id="390333"/>
    <lineage>
        <taxon>Bacteria</taxon>
        <taxon>Bacillati</taxon>
        <taxon>Bacillota</taxon>
        <taxon>Bacilli</taxon>
        <taxon>Lactobacillales</taxon>
        <taxon>Lactobacillaceae</taxon>
        <taxon>Lactobacillus</taxon>
    </lineage>
</organism>
<dbReference type="HOGENOM" id="CLU_3412617_0_0_9"/>
<proteinExistence type="predicted"/>